<evidence type="ECO:0000313" key="8">
    <source>
        <dbReference type="Proteomes" id="UP001497392"/>
    </source>
</evidence>
<dbReference type="PANTHER" id="PTHR17920">
    <property type="entry name" value="TRANSMEMBRANE AND COILED-COIL DOMAIN-CONTAINING PROTEIN 4 TMCO4"/>
    <property type="match status" value="1"/>
</dbReference>
<comment type="subcellular location">
    <subcellularLocation>
        <location evidence="1">Membrane</location>
        <topology evidence="1">Multi-pass membrane protein</topology>
    </subcellularLocation>
</comment>
<accession>A0ABP1G302</accession>
<evidence type="ECO:0000256" key="2">
    <source>
        <dbReference type="ARBA" id="ARBA00022692"/>
    </source>
</evidence>
<keyword evidence="3 6" id="KW-1133">Transmembrane helix</keyword>
<name>A0ABP1G302_9CHLO</name>
<feature type="region of interest" description="Disordered" evidence="5">
    <location>
        <begin position="131"/>
        <end position="162"/>
    </location>
</feature>
<organism evidence="7 8">
    <name type="scientific">Coccomyxa viridis</name>
    <dbReference type="NCBI Taxonomy" id="1274662"/>
    <lineage>
        <taxon>Eukaryota</taxon>
        <taxon>Viridiplantae</taxon>
        <taxon>Chlorophyta</taxon>
        <taxon>core chlorophytes</taxon>
        <taxon>Trebouxiophyceae</taxon>
        <taxon>Trebouxiophyceae incertae sedis</taxon>
        <taxon>Coccomyxaceae</taxon>
        <taxon>Coccomyxa</taxon>
    </lineage>
</organism>
<gene>
    <name evidence="7" type="primary">g6864</name>
    <name evidence="7" type="ORF">VP750_LOCUS5876</name>
</gene>
<proteinExistence type="predicted"/>
<sequence length="426" mass="44246">MELDSSQKYAAAALFTLALHETQEDTGVSRRYQSPDGGHNVWGAPPGAEAANFSVGPPAGDSEAAAVAWDAYWGFDCVAQRGLCDAMYSHLGIAQTSWQALKMLPSVTLSGNRDEGVQQYRALLDPSLQDQALPKAQQPATYDEEVQGGSPHEPTEAPAGEDDVDEDLAADLRRAHISGAPAPPQQAPAPAELPTQSNDAARNLGHAPGPQTSQFGASGREVQAQQMGQQSRSQDDSLSASELKAQHASKSKHAAALTAEALGSVMCLLEACLNNRHMPTPEQAVTEAQNDGKLTQKAAKHGHAREPSVRWYDARARVALHRVAMWLNVPCSKLTTFECLLAQQAQVPEGKGEVAKASPWAARMRYAKIGGAAVAGGAILAVTGGLAAPAPAAVAGTVMTGVGAGAAATGLTMGIVGSSVGMLKLS</sequence>
<feature type="transmembrane region" description="Helical" evidence="6">
    <location>
        <begin position="366"/>
        <end position="387"/>
    </location>
</feature>
<dbReference type="EMBL" id="CAXHTA020000010">
    <property type="protein sequence ID" value="CAL5224217.1"/>
    <property type="molecule type" value="Genomic_DNA"/>
</dbReference>
<feature type="region of interest" description="Disordered" evidence="5">
    <location>
        <begin position="178"/>
        <end position="246"/>
    </location>
</feature>
<dbReference type="PANTHER" id="PTHR17920:SF3">
    <property type="entry name" value="TRANSMEMBRANE AND COILED-COIL DOMAIN-CONTAINING PROTEIN 4"/>
    <property type="match status" value="1"/>
</dbReference>
<comment type="caution">
    <text evidence="7">The sequence shown here is derived from an EMBL/GenBank/DDBJ whole genome shotgun (WGS) entry which is preliminary data.</text>
</comment>
<feature type="region of interest" description="Disordered" evidence="5">
    <location>
        <begin position="283"/>
        <end position="306"/>
    </location>
</feature>
<evidence type="ECO:0000256" key="6">
    <source>
        <dbReference type="SAM" id="Phobius"/>
    </source>
</evidence>
<evidence type="ECO:0000256" key="4">
    <source>
        <dbReference type="ARBA" id="ARBA00023136"/>
    </source>
</evidence>
<evidence type="ECO:0000313" key="7">
    <source>
        <dbReference type="EMBL" id="CAL5224217.1"/>
    </source>
</evidence>
<evidence type="ECO:0000256" key="1">
    <source>
        <dbReference type="ARBA" id="ARBA00004141"/>
    </source>
</evidence>
<keyword evidence="2 6" id="KW-0812">Transmembrane</keyword>
<feature type="compositionally biased region" description="Low complexity" evidence="5">
    <location>
        <begin position="223"/>
        <end position="232"/>
    </location>
</feature>
<evidence type="ECO:0000256" key="5">
    <source>
        <dbReference type="SAM" id="MobiDB-lite"/>
    </source>
</evidence>
<protein>
    <submittedName>
        <fullName evidence="7">G6864 protein</fullName>
    </submittedName>
</protein>
<reference evidence="7 8" key="1">
    <citation type="submission" date="2024-06" db="EMBL/GenBank/DDBJ databases">
        <authorList>
            <person name="Kraege A."/>
            <person name="Thomma B."/>
        </authorList>
    </citation>
    <scope>NUCLEOTIDE SEQUENCE [LARGE SCALE GENOMIC DNA]</scope>
</reference>
<feature type="transmembrane region" description="Helical" evidence="6">
    <location>
        <begin position="393"/>
        <end position="416"/>
    </location>
</feature>
<keyword evidence="8" id="KW-1185">Reference proteome</keyword>
<dbReference type="InterPro" id="IPR007941">
    <property type="entry name" value="DUF726"/>
</dbReference>
<evidence type="ECO:0000256" key="3">
    <source>
        <dbReference type="ARBA" id="ARBA00022989"/>
    </source>
</evidence>
<dbReference type="Proteomes" id="UP001497392">
    <property type="component" value="Unassembled WGS sequence"/>
</dbReference>
<keyword evidence="4 6" id="KW-0472">Membrane</keyword>